<dbReference type="PANTHER" id="PTHR48050">
    <property type="entry name" value="STEROL 3-BETA-GLUCOSYLTRANSFERASE"/>
    <property type="match status" value="1"/>
</dbReference>
<evidence type="ECO:0000313" key="7">
    <source>
        <dbReference type="Proteomes" id="UP000053617"/>
    </source>
</evidence>
<dbReference type="HOGENOM" id="CLU_000537_1_2_1"/>
<organism evidence="6 7">
    <name type="scientific">Rhinocladiella mackenziei CBS 650.93</name>
    <dbReference type="NCBI Taxonomy" id="1442369"/>
    <lineage>
        <taxon>Eukaryota</taxon>
        <taxon>Fungi</taxon>
        <taxon>Dikarya</taxon>
        <taxon>Ascomycota</taxon>
        <taxon>Pezizomycotina</taxon>
        <taxon>Eurotiomycetes</taxon>
        <taxon>Chaetothyriomycetidae</taxon>
        <taxon>Chaetothyriales</taxon>
        <taxon>Herpotrichiellaceae</taxon>
        <taxon>Rhinocladiella</taxon>
    </lineage>
</organism>
<dbReference type="RefSeq" id="XP_013269048.1">
    <property type="nucleotide sequence ID" value="XM_013413594.1"/>
</dbReference>
<evidence type="ECO:0000259" key="5">
    <source>
        <dbReference type="Pfam" id="PF06722"/>
    </source>
</evidence>
<dbReference type="InterPro" id="IPR004276">
    <property type="entry name" value="GlycoTrans_28_N"/>
</dbReference>
<feature type="region of interest" description="Disordered" evidence="3">
    <location>
        <begin position="833"/>
        <end position="856"/>
    </location>
</feature>
<feature type="region of interest" description="Disordered" evidence="3">
    <location>
        <begin position="1"/>
        <end position="40"/>
    </location>
</feature>
<dbReference type="Proteomes" id="UP000053617">
    <property type="component" value="Unassembled WGS sequence"/>
</dbReference>
<evidence type="ECO:0000313" key="6">
    <source>
        <dbReference type="EMBL" id="KIX01912.1"/>
    </source>
</evidence>
<feature type="compositionally biased region" description="Polar residues" evidence="3">
    <location>
        <begin position="636"/>
        <end position="645"/>
    </location>
</feature>
<dbReference type="GO" id="GO:0016906">
    <property type="term" value="F:sterol 3-beta-glucosyltransferase activity"/>
    <property type="evidence" value="ECO:0007669"/>
    <property type="project" value="UniProtKB-ARBA"/>
</dbReference>
<feature type="compositionally biased region" description="Low complexity" evidence="3">
    <location>
        <begin position="834"/>
        <end position="853"/>
    </location>
</feature>
<dbReference type="GeneID" id="25295922"/>
<dbReference type="InterPro" id="IPR050426">
    <property type="entry name" value="Glycosyltransferase_28"/>
</dbReference>
<dbReference type="GO" id="GO:0006629">
    <property type="term" value="P:lipid metabolic process"/>
    <property type="evidence" value="ECO:0007669"/>
    <property type="project" value="UniProtKB-KW"/>
</dbReference>
<feature type="compositionally biased region" description="Low complexity" evidence="3">
    <location>
        <begin position="13"/>
        <end position="22"/>
    </location>
</feature>
<dbReference type="Pfam" id="PF06722">
    <property type="entry name" value="EryCIII-like_C"/>
    <property type="match status" value="1"/>
</dbReference>
<reference evidence="6 7" key="1">
    <citation type="submission" date="2015-01" db="EMBL/GenBank/DDBJ databases">
        <title>The Genome Sequence of Rhinocladiella mackenzie CBS 650.93.</title>
        <authorList>
            <consortium name="The Broad Institute Genomics Platform"/>
            <person name="Cuomo C."/>
            <person name="de Hoog S."/>
            <person name="Gorbushina A."/>
            <person name="Stielow B."/>
            <person name="Teixiera M."/>
            <person name="Abouelleil A."/>
            <person name="Chapman S.B."/>
            <person name="Priest M."/>
            <person name="Young S.K."/>
            <person name="Wortman J."/>
            <person name="Nusbaum C."/>
            <person name="Birren B."/>
        </authorList>
    </citation>
    <scope>NUCLEOTIDE SEQUENCE [LARGE SCALE GENOMIC DNA]</scope>
    <source>
        <strain evidence="6 7">CBS 650.93</strain>
    </source>
</reference>
<evidence type="ECO:0000256" key="3">
    <source>
        <dbReference type="SAM" id="MobiDB-lite"/>
    </source>
</evidence>
<dbReference type="AlphaFoldDB" id="A0A0D2FIS9"/>
<dbReference type="InterPro" id="IPR002213">
    <property type="entry name" value="UDP_glucos_trans"/>
</dbReference>
<dbReference type="Gene3D" id="3.40.50.2000">
    <property type="entry name" value="Glycogen Phosphorylase B"/>
    <property type="match status" value="2"/>
</dbReference>
<dbReference type="CDD" id="cd03784">
    <property type="entry name" value="GT1_Gtf-like"/>
    <property type="match status" value="1"/>
</dbReference>
<evidence type="ECO:0000256" key="2">
    <source>
        <dbReference type="ARBA" id="ARBA00023098"/>
    </source>
</evidence>
<dbReference type="EMBL" id="KN847480">
    <property type="protein sequence ID" value="KIX01912.1"/>
    <property type="molecule type" value="Genomic_DNA"/>
</dbReference>
<evidence type="ECO:0000259" key="4">
    <source>
        <dbReference type="Pfam" id="PF03033"/>
    </source>
</evidence>
<feature type="domain" description="Erythromycin biosynthesis protein CIII-like C-terminal" evidence="5">
    <location>
        <begin position="416"/>
        <end position="512"/>
    </location>
</feature>
<feature type="region of interest" description="Disordered" evidence="3">
    <location>
        <begin position="625"/>
        <end position="648"/>
    </location>
</feature>
<evidence type="ECO:0000256" key="1">
    <source>
        <dbReference type="ARBA" id="ARBA00022679"/>
    </source>
</evidence>
<dbReference type="PANTHER" id="PTHR48050:SF27">
    <property type="entry name" value="GLUCOSYLTRANSFERASE, PUTATIVE (AFU_ORTHOLOGUE AFUA_7G04880)-RELATED"/>
    <property type="match status" value="1"/>
</dbReference>
<dbReference type="FunFam" id="3.40.50.2000:FF:000100">
    <property type="entry name" value="Glycosyltransferase family 1 protein"/>
    <property type="match status" value="1"/>
</dbReference>
<dbReference type="SUPFAM" id="SSF53756">
    <property type="entry name" value="UDP-Glycosyltransferase/glycogen phosphorylase"/>
    <property type="match status" value="1"/>
</dbReference>
<keyword evidence="7" id="KW-1185">Reference proteome</keyword>
<dbReference type="GO" id="GO:0005975">
    <property type="term" value="P:carbohydrate metabolic process"/>
    <property type="evidence" value="ECO:0007669"/>
    <property type="project" value="InterPro"/>
</dbReference>
<proteinExistence type="predicted"/>
<keyword evidence="2" id="KW-0443">Lipid metabolism</keyword>
<dbReference type="Pfam" id="PF03033">
    <property type="entry name" value="Glyco_transf_28"/>
    <property type="match status" value="1"/>
</dbReference>
<feature type="compositionally biased region" description="Polar residues" evidence="3">
    <location>
        <begin position="23"/>
        <end position="36"/>
    </location>
</feature>
<name>A0A0D2FIS9_9EURO</name>
<gene>
    <name evidence="6" type="ORF">Z518_07851</name>
</gene>
<sequence>MEKGKGHVRPNGSRSLPRLSPPASQSTAEPLSSESDSPVPDILLQDTANILEDGRISVDLGSKFAQVFAKLIEASEDEEPPTSEPPPAYSTISEIDTWKLPLSIVLQVVGSRGDVQPFVALGSELQRHGHRVRLATHNVFKEIVQGAGLEFFPIGGDPAELMAYMVKNPGLIPRMKTLREGEIGRKREMIREILDGCWSSCISPDPETENPFVANAIIANPPSFAHVHCAQALGIPLHIMFTMPWTPTRAFPHPLANVNNSNTDPKLGNYISYGVVQLLTWNGIGDVVQSWRNSIDLEDVPISEAPFLMETLKIPHTYCWSPALVPKPRDWGAHIDVCGFLFRNPPPYTPPAELDAFLRAGRPPIYVGFGSIVIDEPEILVRTVLDAVEACGVRAIISKGWSNLDSMFVNEKIFFLGECPHEWLFQRVSAVVHHGGAGTTACGLLNGRPTAIIPFFGDQLFWGHMVAVARAGPTPIPSKNLNSQNLSQAIRYCLSDQAAHAARRVSEKMRAESGVKAAVESFHRHLPLQDMHCDLINSLPAAWECTKPKTSIKLSGAATEILLQSGKIKPNDLRLYRPKPIFIENRRWNFVTSAASVQLEVSYDILAALSGFWRNPRAIHKQRQRELARHLAQPDGSDTSSYTKPETSRRDVVRMVGASAKALSDLPVAFVKGLTVDIPVAVTEGLRNTPKLYGEKVPDHVPITDWKSGLTVAGTTFVHQMAEGLSDIVVQPAKGLVNEGVFGFGKGIGKGALQTLTKPGAACVGLLGYTSQGIYKSIRAVVHSNTKKTVASAHRVQDKYFIHANGARIDIVQVIQEFDRICLIGRGNGIERSSGTATPTSVTRTTSVSSPPSMYELGDSSVSPPTFIAELEAPLAPETLFGRISDRAHPET</sequence>
<dbReference type="OrthoDB" id="5835829at2759"/>
<protein>
    <submittedName>
        <fullName evidence="6">Rhinocladiella mackenziei CBS 650.93 unplaced genomic scaffold supercont1.6, whole genome shotgun sequence</fullName>
    </submittedName>
</protein>
<feature type="domain" description="Glycosyltransferase family 28 N-terminal" evidence="4">
    <location>
        <begin position="104"/>
        <end position="252"/>
    </location>
</feature>
<dbReference type="VEuPathDB" id="FungiDB:Z518_07851"/>
<dbReference type="STRING" id="1442369.A0A0D2FIS9"/>
<dbReference type="InterPro" id="IPR010610">
    <property type="entry name" value="EryCIII-like_C"/>
</dbReference>
<accession>A0A0D2FIS9</accession>
<dbReference type="FunFam" id="3.40.50.2000:FF:000009">
    <property type="entry name" value="Sterol 3-beta-glucosyltransferase UGT80A2"/>
    <property type="match status" value="1"/>
</dbReference>
<keyword evidence="1" id="KW-0808">Transferase</keyword>